<name>G3P7H0_GASAC</name>
<keyword evidence="6" id="KW-0443">Lipid metabolism</keyword>
<organism evidence="13 14">
    <name type="scientific">Gasterosteus aculeatus aculeatus</name>
    <name type="common">three-spined stickleback</name>
    <dbReference type="NCBI Taxonomy" id="481459"/>
    <lineage>
        <taxon>Eukaryota</taxon>
        <taxon>Metazoa</taxon>
        <taxon>Chordata</taxon>
        <taxon>Craniata</taxon>
        <taxon>Vertebrata</taxon>
        <taxon>Euteleostomi</taxon>
        <taxon>Actinopterygii</taxon>
        <taxon>Neopterygii</taxon>
        <taxon>Teleostei</taxon>
        <taxon>Neoteleostei</taxon>
        <taxon>Acanthomorphata</taxon>
        <taxon>Eupercaria</taxon>
        <taxon>Perciformes</taxon>
        <taxon>Cottioidei</taxon>
        <taxon>Gasterosteales</taxon>
        <taxon>Gasterosteidae</taxon>
        <taxon>Gasterosteus</taxon>
    </lineage>
</organism>
<dbReference type="GeneTree" id="ENSGT00940000156358"/>
<dbReference type="SUPFAM" id="SSF56801">
    <property type="entry name" value="Acetyl-CoA synthetase-like"/>
    <property type="match status" value="1"/>
</dbReference>
<evidence type="ECO:0000256" key="1">
    <source>
        <dbReference type="ARBA" id="ARBA00001884"/>
    </source>
</evidence>
<dbReference type="InterPro" id="IPR020845">
    <property type="entry name" value="AMP-binding_CS"/>
</dbReference>
<dbReference type="Gene3D" id="3.40.50.12780">
    <property type="entry name" value="N-terminal domain of ligase-like"/>
    <property type="match status" value="1"/>
</dbReference>
<evidence type="ECO:0000256" key="3">
    <source>
        <dbReference type="ARBA" id="ARBA00022598"/>
    </source>
</evidence>
<accession>G3P7H0</accession>
<dbReference type="InterPro" id="IPR032387">
    <property type="entry name" value="ACAS_N"/>
</dbReference>
<dbReference type="Pfam" id="PF00501">
    <property type="entry name" value="AMP-binding"/>
    <property type="match status" value="1"/>
</dbReference>
<evidence type="ECO:0000256" key="9">
    <source>
        <dbReference type="RuleBase" id="RU361147"/>
    </source>
</evidence>
<dbReference type="EC" id="6.2.1.1" evidence="9"/>
<dbReference type="PANTHER" id="PTHR24095">
    <property type="entry name" value="ACETYL-COENZYME A SYNTHETASE"/>
    <property type="match status" value="1"/>
</dbReference>
<comment type="subunit">
    <text evidence="8">Monomer. Interacts with TFEB. AMPK-mediated phosphorylated form at Ser-659 interacts with KPNA1; this interaction results in nuclear translocation of ACSS2. Interacts with the 'Thr-172' phosphorylated form of PRKAA2. Interacts with CREBBP.</text>
</comment>
<evidence type="ECO:0000259" key="10">
    <source>
        <dbReference type="Pfam" id="PF00501"/>
    </source>
</evidence>
<sequence>MIPDKVPKEDVFHGSEDLKKTAHIPSFEIYKELYLKSIENPDEFWGDIAKDFFWKTNHTGPFLDYNFDVTKGEIFIKFMEGASTNICYNILDRNVHERKLGEKVAFYWEGNEPGDALTVTYRELLQKVCRFANVLKSQGVKKGDAVSIYMPMVVELVVAMLACVRIGAVHSIVFAGFSAESLCERIMDSQCSLLITADGFYRGDKLINLKLLADEALQKCRENLFQMFANRLTEISLITGVDSSYLCLCVCDTHQVPWNPEVDLCWHALVRGASDECEPEWCASEDPLFILYTSGSTGKPKGVLHTVSGYMLYTATTFKLVFDYQPDDVYWCTADIGWITGHSYITYGPLANGATSVLFEGLPTYPDVSRMWEIVDKYHVSKFYTAPTAIRLLMKYGREPVYKRESLKLLGTVGEPINPEAWHWYYSVVGEKRCPIVDTFWQTETGGHVLTPLPAATPMKPGSATFPFFGVVPAILNESGEELEGPSDGYLVFKQPWPGMMRTVYGNQQRFETIYFKKFPGYYVTGDGCRRDKDGYYWITGRIDDMLNVSGHLLSTAEVESALVEHQAVVEAAVVGRPHPVKGESLYCFVTLTDGVTFNRTLEAELRKQVREKIGAIATPDFIQNAPALPKTRSGKIMRRVLRKIACDERDLGDISTLADSSVVEQLFHNRCLDPE</sequence>
<feature type="domain" description="AMP-dependent synthetase/ligase" evidence="10">
    <location>
        <begin position="98"/>
        <end position="503"/>
    </location>
</feature>
<reference evidence="13" key="2">
    <citation type="submission" date="2025-08" db="UniProtKB">
        <authorList>
            <consortium name="Ensembl"/>
        </authorList>
    </citation>
    <scope>IDENTIFICATION</scope>
</reference>
<feature type="domain" description="AMP-binding enzyme C-terminal" evidence="11">
    <location>
        <begin position="558"/>
        <end position="636"/>
    </location>
</feature>
<dbReference type="Pfam" id="PF16177">
    <property type="entry name" value="ACAS_N"/>
    <property type="match status" value="1"/>
</dbReference>
<dbReference type="GO" id="GO:0003987">
    <property type="term" value="F:acetate-CoA ligase activity"/>
    <property type="evidence" value="ECO:0007669"/>
    <property type="project" value="UniProtKB-UniRule"/>
</dbReference>
<keyword evidence="3 9" id="KW-0436">Ligase</keyword>
<dbReference type="InterPro" id="IPR000873">
    <property type="entry name" value="AMP-dep_synth/lig_dom"/>
</dbReference>
<dbReference type="InterPro" id="IPR045851">
    <property type="entry name" value="AMP-bd_C_sf"/>
</dbReference>
<dbReference type="GO" id="GO:0016208">
    <property type="term" value="F:AMP binding"/>
    <property type="evidence" value="ECO:0007669"/>
    <property type="project" value="InterPro"/>
</dbReference>
<dbReference type="InterPro" id="IPR011904">
    <property type="entry name" value="Ac_CoA_lig"/>
</dbReference>
<feature type="domain" description="Acetyl-coenzyme A synthetase N-terminal" evidence="12">
    <location>
        <begin position="30"/>
        <end position="89"/>
    </location>
</feature>
<dbReference type="GO" id="GO:0006629">
    <property type="term" value="P:lipid metabolic process"/>
    <property type="evidence" value="ECO:0007669"/>
    <property type="project" value="UniProtKB-KW"/>
</dbReference>
<protein>
    <recommendedName>
        <fullName evidence="9">Acetyl-coenzyme A synthetase</fullName>
        <ecNumber evidence="9">6.2.1.1</ecNumber>
    </recommendedName>
</protein>
<dbReference type="InterPro" id="IPR025110">
    <property type="entry name" value="AMP-bd_C"/>
</dbReference>
<dbReference type="GO" id="GO:0005524">
    <property type="term" value="F:ATP binding"/>
    <property type="evidence" value="ECO:0007669"/>
    <property type="project" value="UniProtKB-UniRule"/>
</dbReference>
<comment type="similarity">
    <text evidence="2 9">Belongs to the ATP-dependent AMP-binding enzyme family.</text>
</comment>
<keyword evidence="14" id="KW-1185">Reference proteome</keyword>
<dbReference type="AlphaFoldDB" id="G3P7H0"/>
<dbReference type="Pfam" id="PF13193">
    <property type="entry name" value="AMP-binding_C"/>
    <property type="match status" value="1"/>
</dbReference>
<comment type="catalytic activity">
    <reaction evidence="7">
        <text>propanoate + ATP + CoA = propanoyl-CoA + AMP + diphosphate</text>
        <dbReference type="Rhea" id="RHEA:20373"/>
        <dbReference type="ChEBI" id="CHEBI:17272"/>
        <dbReference type="ChEBI" id="CHEBI:30616"/>
        <dbReference type="ChEBI" id="CHEBI:33019"/>
        <dbReference type="ChEBI" id="CHEBI:57287"/>
        <dbReference type="ChEBI" id="CHEBI:57392"/>
        <dbReference type="ChEBI" id="CHEBI:456215"/>
        <dbReference type="EC" id="6.2.1.17"/>
    </reaction>
    <physiologicalReaction direction="left-to-right" evidence="7">
        <dbReference type="Rhea" id="RHEA:20374"/>
    </physiologicalReaction>
</comment>
<evidence type="ECO:0000259" key="12">
    <source>
        <dbReference type="Pfam" id="PF16177"/>
    </source>
</evidence>
<dbReference type="NCBIfam" id="NF001208">
    <property type="entry name" value="PRK00174.1"/>
    <property type="match status" value="1"/>
</dbReference>
<evidence type="ECO:0000256" key="4">
    <source>
        <dbReference type="ARBA" id="ARBA00022741"/>
    </source>
</evidence>
<reference evidence="13" key="3">
    <citation type="submission" date="2025-09" db="UniProtKB">
        <authorList>
            <consortium name="Ensembl"/>
        </authorList>
    </citation>
    <scope>IDENTIFICATION</scope>
</reference>
<evidence type="ECO:0000256" key="8">
    <source>
        <dbReference type="ARBA" id="ARBA00062877"/>
    </source>
</evidence>
<evidence type="ECO:0000256" key="7">
    <source>
        <dbReference type="ARBA" id="ARBA00049004"/>
    </source>
</evidence>
<dbReference type="GO" id="GO:0050218">
    <property type="term" value="F:propionate-CoA ligase activity"/>
    <property type="evidence" value="ECO:0007669"/>
    <property type="project" value="UniProtKB-EC"/>
</dbReference>
<dbReference type="PROSITE" id="PS00455">
    <property type="entry name" value="AMP_BINDING"/>
    <property type="match status" value="1"/>
</dbReference>
<dbReference type="GO" id="GO:0019427">
    <property type="term" value="P:acetyl-CoA biosynthetic process from acetate"/>
    <property type="evidence" value="ECO:0007669"/>
    <property type="project" value="InterPro"/>
</dbReference>
<dbReference type="FunFam" id="3.30.300.30:FF:000004">
    <property type="entry name" value="Acetyl-coenzyme A synthetase"/>
    <property type="match status" value="1"/>
</dbReference>
<evidence type="ECO:0000256" key="6">
    <source>
        <dbReference type="ARBA" id="ARBA00023098"/>
    </source>
</evidence>
<reference evidence="13 14" key="1">
    <citation type="journal article" date="2021" name="G3 (Bethesda)">
        <title>Improved contiguity of the threespine stickleback genome using long-read sequencing.</title>
        <authorList>
            <person name="Nath S."/>
            <person name="Shaw D.E."/>
            <person name="White M.A."/>
        </authorList>
    </citation>
    <scope>NUCLEOTIDE SEQUENCE [LARGE SCALE GENOMIC DNA]</scope>
    <source>
        <strain evidence="13 14">Lake Benthic</strain>
    </source>
</reference>
<evidence type="ECO:0000313" key="13">
    <source>
        <dbReference type="Ensembl" id="ENSGACP00000013544.2"/>
    </source>
</evidence>
<dbReference type="FunFam" id="3.40.50.12780:FF:000001">
    <property type="entry name" value="Acetyl-coenzyme A synthetase"/>
    <property type="match status" value="1"/>
</dbReference>
<keyword evidence="5 9" id="KW-0067">ATP-binding</keyword>
<dbReference type="GO" id="GO:0005737">
    <property type="term" value="C:cytoplasm"/>
    <property type="evidence" value="ECO:0007669"/>
    <property type="project" value="TreeGrafter"/>
</dbReference>
<proteinExistence type="inferred from homology"/>
<dbReference type="PANTHER" id="PTHR24095:SF126">
    <property type="entry name" value="ACETYL-COENZYME A SYNTHETASE, CYTOPLASMIC"/>
    <property type="match status" value="1"/>
</dbReference>
<dbReference type="Ensembl" id="ENSGACT00000013569.2">
    <property type="protein sequence ID" value="ENSGACP00000013544.2"/>
    <property type="gene ID" value="ENSGACG00000010216.2"/>
</dbReference>
<dbReference type="Gene3D" id="3.30.300.30">
    <property type="match status" value="1"/>
</dbReference>
<dbReference type="NCBIfam" id="TIGR02188">
    <property type="entry name" value="Ac_CoA_lig_AcsA"/>
    <property type="match status" value="1"/>
</dbReference>
<dbReference type="Proteomes" id="UP000007635">
    <property type="component" value="Chromosome XII"/>
</dbReference>
<keyword evidence="4 9" id="KW-0547">Nucleotide-binding</keyword>
<evidence type="ECO:0000256" key="2">
    <source>
        <dbReference type="ARBA" id="ARBA00006432"/>
    </source>
</evidence>
<dbReference type="InterPro" id="IPR042099">
    <property type="entry name" value="ANL_N_sf"/>
</dbReference>
<evidence type="ECO:0000313" key="14">
    <source>
        <dbReference type="Proteomes" id="UP000007635"/>
    </source>
</evidence>
<dbReference type="Bgee" id="ENSGACG00000010216">
    <property type="expression patterns" value="Expressed in intestinal epithelial cell and 13 other cell types or tissues"/>
</dbReference>
<comment type="catalytic activity">
    <reaction evidence="1">
        <text>acetate + ATP + CoA = acetyl-CoA + AMP + diphosphate</text>
        <dbReference type="Rhea" id="RHEA:23176"/>
        <dbReference type="ChEBI" id="CHEBI:30089"/>
        <dbReference type="ChEBI" id="CHEBI:30616"/>
        <dbReference type="ChEBI" id="CHEBI:33019"/>
        <dbReference type="ChEBI" id="CHEBI:57287"/>
        <dbReference type="ChEBI" id="CHEBI:57288"/>
        <dbReference type="ChEBI" id="CHEBI:456215"/>
        <dbReference type="EC" id="6.2.1.1"/>
    </reaction>
    <physiologicalReaction direction="left-to-right" evidence="1">
        <dbReference type="Rhea" id="RHEA:23177"/>
    </physiologicalReaction>
</comment>
<dbReference type="CDD" id="cd05966">
    <property type="entry name" value="ACS"/>
    <property type="match status" value="1"/>
</dbReference>
<evidence type="ECO:0000256" key="5">
    <source>
        <dbReference type="ARBA" id="ARBA00022840"/>
    </source>
</evidence>
<evidence type="ECO:0000259" key="11">
    <source>
        <dbReference type="Pfam" id="PF13193"/>
    </source>
</evidence>